<proteinExistence type="predicted"/>
<protein>
    <submittedName>
        <fullName evidence="1">Uncharacterized protein</fullName>
    </submittedName>
</protein>
<dbReference type="EMBL" id="CP023069">
    <property type="protein sequence ID" value="ASY67330.1"/>
    <property type="molecule type" value="Genomic_DNA"/>
</dbReference>
<accession>A0A249PN29</accession>
<reference evidence="1 2" key="1">
    <citation type="submission" date="2017-08" db="EMBL/GenBank/DDBJ databases">
        <title>Multipartite genome sequences of Sinorhizobium species nodulating soybeans.</title>
        <authorList>
            <person name="Tian C.F."/>
        </authorList>
    </citation>
    <scope>NUCLEOTIDE SEQUENCE [LARGE SCALE GENOMIC DNA]</scope>
    <source>
        <strain evidence="1 2">CCBAU 05684</strain>
        <plasmid evidence="2">psj05684a</plasmid>
    </source>
</reference>
<dbReference type="Proteomes" id="UP000217211">
    <property type="component" value="Plasmid pSJ05684a"/>
</dbReference>
<sequence>MDGRENVERPISRDELATLEAENKRLKRLLAERILTQNLQLKKMLDRFNLN</sequence>
<evidence type="ECO:0000313" key="1">
    <source>
        <dbReference type="EMBL" id="ASY67330.1"/>
    </source>
</evidence>
<evidence type="ECO:0000313" key="2">
    <source>
        <dbReference type="Proteomes" id="UP000217211"/>
    </source>
</evidence>
<name>A0A249PN29_9HYPH</name>
<dbReference type="KEGG" id="esj:SJ05684_a40170"/>
<geneLocation type="plasmid" evidence="2">
    <name>psj05684a</name>
</geneLocation>
<gene>
    <name evidence="1" type="ORF">SJ05684_a40170</name>
</gene>
<dbReference type="AlphaFoldDB" id="A0A249PN29"/>
<keyword evidence="2" id="KW-1185">Reference proteome</keyword>
<organism evidence="1 2">
    <name type="scientific">Sinorhizobium sojae CCBAU 05684</name>
    <dbReference type="NCBI Taxonomy" id="716928"/>
    <lineage>
        <taxon>Bacteria</taxon>
        <taxon>Pseudomonadati</taxon>
        <taxon>Pseudomonadota</taxon>
        <taxon>Alphaproteobacteria</taxon>
        <taxon>Hyphomicrobiales</taxon>
        <taxon>Rhizobiaceae</taxon>
        <taxon>Sinorhizobium/Ensifer group</taxon>
        <taxon>Sinorhizobium</taxon>
    </lineage>
</organism>
<keyword evidence="1" id="KW-0614">Plasmid</keyword>